<accession>A0A9N9IJ31</accession>
<name>A0A9N9IJ31_9GLOM</name>
<dbReference type="Proteomes" id="UP000789405">
    <property type="component" value="Unassembled WGS sequence"/>
</dbReference>
<reference evidence="2" key="1">
    <citation type="submission" date="2021-06" db="EMBL/GenBank/DDBJ databases">
        <authorList>
            <person name="Kallberg Y."/>
            <person name="Tangrot J."/>
            <person name="Rosling A."/>
        </authorList>
    </citation>
    <scope>NUCLEOTIDE SEQUENCE</scope>
    <source>
        <strain evidence="2">MA453B</strain>
    </source>
</reference>
<comment type="caution">
    <text evidence="2">The sequence shown here is derived from an EMBL/GenBank/DDBJ whole genome shotgun (WGS) entry which is preliminary data.</text>
</comment>
<feature type="non-terminal residue" evidence="2">
    <location>
        <position position="139"/>
    </location>
</feature>
<protein>
    <submittedName>
        <fullName evidence="2">20850_t:CDS:1</fullName>
    </submittedName>
</protein>
<gene>
    <name evidence="2" type="ORF">DERYTH_LOCUS15512</name>
</gene>
<dbReference type="AlphaFoldDB" id="A0A9N9IJ31"/>
<evidence type="ECO:0000256" key="1">
    <source>
        <dbReference type="SAM" id="MobiDB-lite"/>
    </source>
</evidence>
<proteinExistence type="predicted"/>
<dbReference type="EMBL" id="CAJVPY010012653">
    <property type="protein sequence ID" value="CAG8735532.1"/>
    <property type="molecule type" value="Genomic_DNA"/>
</dbReference>
<feature type="region of interest" description="Disordered" evidence="1">
    <location>
        <begin position="118"/>
        <end position="139"/>
    </location>
</feature>
<organism evidence="2 3">
    <name type="scientific">Dentiscutata erythropus</name>
    <dbReference type="NCBI Taxonomy" id="1348616"/>
    <lineage>
        <taxon>Eukaryota</taxon>
        <taxon>Fungi</taxon>
        <taxon>Fungi incertae sedis</taxon>
        <taxon>Mucoromycota</taxon>
        <taxon>Glomeromycotina</taxon>
        <taxon>Glomeromycetes</taxon>
        <taxon>Diversisporales</taxon>
        <taxon>Gigasporaceae</taxon>
        <taxon>Dentiscutata</taxon>
    </lineage>
</organism>
<keyword evidence="3" id="KW-1185">Reference proteome</keyword>
<feature type="compositionally biased region" description="Polar residues" evidence="1">
    <location>
        <begin position="125"/>
        <end position="139"/>
    </location>
</feature>
<evidence type="ECO:0000313" key="3">
    <source>
        <dbReference type="Proteomes" id="UP000789405"/>
    </source>
</evidence>
<evidence type="ECO:0000313" key="2">
    <source>
        <dbReference type="EMBL" id="CAG8735532.1"/>
    </source>
</evidence>
<sequence>IRKNNIMENEQDLPLSFANNSETKTAPLISTMLSASSANSLVQKKQRPIHNTSPWYDQVKITDYSKVAPPCSPKRQELITLALVSFIIKFVQPLYILQNSKEQLRLLLNNIYGQQCEDGDEEESNSLASDNNEISSGGS</sequence>